<dbReference type="AlphaFoldDB" id="A0A1A8XJ96"/>
<proteinExistence type="predicted"/>
<dbReference type="Proteomes" id="UP000199169">
    <property type="component" value="Unassembled WGS sequence"/>
</dbReference>
<dbReference type="STRING" id="1860102.ACCAA_130008"/>
<evidence type="ECO:0000256" key="1">
    <source>
        <dbReference type="SAM" id="MobiDB-lite"/>
    </source>
</evidence>
<feature type="region of interest" description="Disordered" evidence="1">
    <location>
        <begin position="17"/>
        <end position="51"/>
    </location>
</feature>
<evidence type="ECO:0000313" key="3">
    <source>
        <dbReference type="Proteomes" id="UP000199169"/>
    </source>
</evidence>
<sequence length="80" mass="8552">MLGPSVKYFDTWNLSPGFRQGRNRAESPASVNNGATRSMGLPDGGVKKSDRKNRLAIPGLGTWPHSALIIIPAKAGCCAW</sequence>
<dbReference type="EMBL" id="FLQX01000035">
    <property type="protein sequence ID" value="SBT04013.1"/>
    <property type="molecule type" value="Genomic_DNA"/>
</dbReference>
<gene>
    <name evidence="2" type="ORF">ACCAA_130008</name>
</gene>
<protein>
    <submittedName>
        <fullName evidence="2">Uncharacterized protein</fullName>
    </submittedName>
</protein>
<organism evidence="2 3">
    <name type="scientific">Candidatus Accumulibacter aalborgensis</name>
    <dbReference type="NCBI Taxonomy" id="1860102"/>
    <lineage>
        <taxon>Bacteria</taxon>
        <taxon>Pseudomonadati</taxon>
        <taxon>Pseudomonadota</taxon>
        <taxon>Betaproteobacteria</taxon>
        <taxon>Candidatus Accumulibacter</taxon>
    </lineage>
</organism>
<accession>A0A1A8XJ96</accession>
<reference evidence="2 3" key="1">
    <citation type="submission" date="2016-06" db="EMBL/GenBank/DDBJ databases">
        <authorList>
            <person name="Kjaerup R.B."/>
            <person name="Dalgaard T.S."/>
            <person name="Juul-Madsen H.R."/>
        </authorList>
    </citation>
    <scope>NUCLEOTIDE SEQUENCE [LARGE SCALE GENOMIC DNA]</scope>
    <source>
        <strain evidence="2">3</strain>
    </source>
</reference>
<evidence type="ECO:0000313" key="2">
    <source>
        <dbReference type="EMBL" id="SBT04013.1"/>
    </source>
</evidence>
<name>A0A1A8XJ96_9PROT</name>
<keyword evidence="3" id="KW-1185">Reference proteome</keyword>